<keyword evidence="3" id="KW-1185">Reference proteome</keyword>
<gene>
    <name evidence="2" type="ORF">VNO78_10977</name>
</gene>
<dbReference type="Proteomes" id="UP001386955">
    <property type="component" value="Unassembled WGS sequence"/>
</dbReference>
<sequence length="110" mass="11871">MDKFVYESSLHYEDGEVNVMYGKDNDKWSWFEVEVPAQHRVSTTEVIELVGHSGNENKGTSECDGASQENGVGTGQDQGVVHGDGAGKGDSVKQGEVIGQDQGVVQNKEL</sequence>
<reference evidence="2 3" key="1">
    <citation type="submission" date="2024-01" db="EMBL/GenBank/DDBJ databases">
        <title>The genomes of 5 underutilized Papilionoideae crops provide insights into root nodulation and disease resistanc.</title>
        <authorList>
            <person name="Jiang F."/>
        </authorList>
    </citation>
    <scope>NUCLEOTIDE SEQUENCE [LARGE SCALE GENOMIC DNA]</scope>
    <source>
        <strain evidence="2">DUOXIRENSHENG_FW03</strain>
        <tissue evidence="2">Leaves</tissue>
    </source>
</reference>
<dbReference type="AlphaFoldDB" id="A0AAN9SND7"/>
<evidence type="ECO:0000313" key="3">
    <source>
        <dbReference type="Proteomes" id="UP001386955"/>
    </source>
</evidence>
<evidence type="ECO:0000256" key="1">
    <source>
        <dbReference type="SAM" id="MobiDB-lite"/>
    </source>
</evidence>
<feature type="compositionally biased region" description="Gly residues" evidence="1">
    <location>
        <begin position="72"/>
        <end position="84"/>
    </location>
</feature>
<name>A0AAN9SND7_PSOTE</name>
<organism evidence="2 3">
    <name type="scientific">Psophocarpus tetragonolobus</name>
    <name type="common">Winged bean</name>
    <name type="synonym">Dolichos tetragonolobus</name>
    <dbReference type="NCBI Taxonomy" id="3891"/>
    <lineage>
        <taxon>Eukaryota</taxon>
        <taxon>Viridiplantae</taxon>
        <taxon>Streptophyta</taxon>
        <taxon>Embryophyta</taxon>
        <taxon>Tracheophyta</taxon>
        <taxon>Spermatophyta</taxon>
        <taxon>Magnoliopsida</taxon>
        <taxon>eudicotyledons</taxon>
        <taxon>Gunneridae</taxon>
        <taxon>Pentapetalae</taxon>
        <taxon>rosids</taxon>
        <taxon>fabids</taxon>
        <taxon>Fabales</taxon>
        <taxon>Fabaceae</taxon>
        <taxon>Papilionoideae</taxon>
        <taxon>50 kb inversion clade</taxon>
        <taxon>NPAAA clade</taxon>
        <taxon>indigoferoid/millettioid clade</taxon>
        <taxon>Phaseoleae</taxon>
        <taxon>Psophocarpus</taxon>
    </lineage>
</organism>
<comment type="caution">
    <text evidence="2">The sequence shown here is derived from an EMBL/GenBank/DDBJ whole genome shotgun (WGS) entry which is preliminary data.</text>
</comment>
<accession>A0AAN9SND7</accession>
<feature type="region of interest" description="Disordered" evidence="1">
    <location>
        <begin position="50"/>
        <end position="110"/>
    </location>
</feature>
<evidence type="ECO:0000313" key="2">
    <source>
        <dbReference type="EMBL" id="KAK7399786.1"/>
    </source>
</evidence>
<dbReference type="EMBL" id="JAYMYS010000003">
    <property type="protein sequence ID" value="KAK7399786.1"/>
    <property type="molecule type" value="Genomic_DNA"/>
</dbReference>
<proteinExistence type="predicted"/>
<protein>
    <submittedName>
        <fullName evidence="2">Uncharacterized protein</fullName>
    </submittedName>
</protein>